<keyword evidence="2" id="KW-1185">Reference proteome</keyword>
<organism evidence="1 2">
    <name type="scientific">Polyrhizophydium stewartii</name>
    <dbReference type="NCBI Taxonomy" id="2732419"/>
    <lineage>
        <taxon>Eukaryota</taxon>
        <taxon>Fungi</taxon>
        <taxon>Fungi incertae sedis</taxon>
        <taxon>Chytridiomycota</taxon>
        <taxon>Chytridiomycota incertae sedis</taxon>
        <taxon>Chytridiomycetes</taxon>
        <taxon>Rhizophydiales</taxon>
        <taxon>Rhizophydiales incertae sedis</taxon>
        <taxon>Polyrhizophydium</taxon>
    </lineage>
</organism>
<dbReference type="InterPro" id="IPR002110">
    <property type="entry name" value="Ankyrin_rpt"/>
</dbReference>
<evidence type="ECO:0000313" key="1">
    <source>
        <dbReference type="EMBL" id="KAL2919122.1"/>
    </source>
</evidence>
<dbReference type="EMBL" id="JADGIZ020000004">
    <property type="protein sequence ID" value="KAL2919122.1"/>
    <property type="molecule type" value="Genomic_DNA"/>
</dbReference>
<dbReference type="PANTHER" id="PTHR46586">
    <property type="entry name" value="ANKYRIN REPEAT-CONTAINING PROTEIN"/>
    <property type="match status" value="1"/>
</dbReference>
<gene>
    <name evidence="1" type="ORF">HK105_201395</name>
</gene>
<dbReference type="SUPFAM" id="SSF48403">
    <property type="entry name" value="Ankyrin repeat"/>
    <property type="match status" value="2"/>
</dbReference>
<dbReference type="Proteomes" id="UP001527925">
    <property type="component" value="Unassembled WGS sequence"/>
</dbReference>
<dbReference type="PANTHER" id="PTHR46586:SF4">
    <property type="match status" value="1"/>
</dbReference>
<comment type="caution">
    <text evidence="1">The sequence shown here is derived from an EMBL/GenBank/DDBJ whole genome shotgun (WGS) entry which is preliminary data.</text>
</comment>
<dbReference type="Gene3D" id="1.25.40.20">
    <property type="entry name" value="Ankyrin repeat-containing domain"/>
    <property type="match status" value="2"/>
</dbReference>
<name>A0ABR4NHY0_9FUNG</name>
<dbReference type="InterPro" id="IPR052050">
    <property type="entry name" value="SecEffector_AnkRepeat"/>
</dbReference>
<evidence type="ECO:0008006" key="3">
    <source>
        <dbReference type="Google" id="ProtNLM"/>
    </source>
</evidence>
<proteinExistence type="predicted"/>
<reference evidence="1 2" key="1">
    <citation type="submission" date="2023-09" db="EMBL/GenBank/DDBJ databases">
        <title>Pangenome analysis of Batrachochytrium dendrobatidis and related Chytrids.</title>
        <authorList>
            <person name="Yacoub M.N."/>
            <person name="Stajich J.E."/>
            <person name="James T.Y."/>
        </authorList>
    </citation>
    <scope>NUCLEOTIDE SEQUENCE [LARGE SCALE GENOMIC DNA]</scope>
    <source>
        <strain evidence="1 2">JEL0888</strain>
    </source>
</reference>
<protein>
    <recommendedName>
        <fullName evidence="3">Ankyrin repeat protein</fullName>
    </recommendedName>
</protein>
<dbReference type="InterPro" id="IPR036770">
    <property type="entry name" value="Ankyrin_rpt-contain_sf"/>
</dbReference>
<sequence>MPTQKVVPTNPAAVAALAAVLARIDALEQQRTAQHAARLTADTDHLAAGVAAPQLEPAAAAPPAAPAPYRRINGFRPSATNEWDRMPAEVQHMILAAASPFTKFVNGLLLRAELNGLSKQQQLQAWQEAADADWQGDLALLPPRGYSTWFPNIRTRAFYSRLKAVCDREDLGCVAIRNGWTDMLDFGKPEQLAECAALEGDVELLRELLDVRKIVRPSKTLACYASHNGHLDCVQFLHKRMLDQRWSPTIGQYAAETGNLDLVVWLRKHRPKCVNSAATYRAAQGNHMHIVRWLVDNVCDVCDTQAIHFALVNNNLEMAEFLCIMFPGILDQHSPYRDPVASDIRVIEWLDARGLIKPRPLLKHIAGKGKIDVLDWACERFQVELQEGDLEDAWDHPHNAVLKQAYERGMPFTDLSAKEAVDYSNTEIMSWIISRDTSKQPLLVDATIQHGDDALLEWWRVRHGVIVGQQDLEAAIRAGDTKTFLSLLSKKSIAWDFDAALEAVVQADIPDRKQDVMSACIRREINSRAAQDNKPSELFEAASQRPVTMLDVALQSRGRPFEAQAVDTLTRCGKLALVKELHARGFRFTASAMDSAARNGHLGVVKFLHSHGFGCTTDAMDGAIEDRHLNVARVLHANRTEGCTNKALWEAVTSRSASFVRFLLENRPECKLDVALDHAAKRCNPQVVSYLHEGIARGSCKCKCLHPAIFNENVPLTKMLVESGHAACDEAAQKAGARGNIEIVQMLVQMLDARQSRLVREAAVTAGRRQLVEWIDSNLQTSTGQ</sequence>
<evidence type="ECO:0000313" key="2">
    <source>
        <dbReference type="Proteomes" id="UP001527925"/>
    </source>
</evidence>
<dbReference type="SMART" id="SM00248">
    <property type="entry name" value="ANK"/>
    <property type="match status" value="5"/>
</dbReference>
<dbReference type="Pfam" id="PF12796">
    <property type="entry name" value="Ank_2"/>
    <property type="match status" value="1"/>
</dbReference>
<accession>A0ABR4NHY0</accession>